<dbReference type="PANTHER" id="PTHR43584">
    <property type="entry name" value="NUCLEOTIDYL TRANSFERASE"/>
    <property type="match status" value="1"/>
</dbReference>
<evidence type="ECO:0000259" key="3">
    <source>
        <dbReference type="Pfam" id="PF12804"/>
    </source>
</evidence>
<dbReference type="EMBL" id="CAFABA010000250">
    <property type="protein sequence ID" value="CAB4836861.1"/>
    <property type="molecule type" value="Genomic_DNA"/>
</dbReference>
<keyword evidence="1" id="KW-0808">Transferase</keyword>
<proteinExistence type="predicted"/>
<organism evidence="4">
    <name type="scientific">freshwater metagenome</name>
    <dbReference type="NCBI Taxonomy" id="449393"/>
    <lineage>
        <taxon>unclassified sequences</taxon>
        <taxon>metagenomes</taxon>
        <taxon>ecological metagenomes</taxon>
    </lineage>
</organism>
<dbReference type="Gene3D" id="3.90.550.10">
    <property type="entry name" value="Spore Coat Polysaccharide Biosynthesis Protein SpsA, Chain A"/>
    <property type="match status" value="1"/>
</dbReference>
<dbReference type="Pfam" id="PF12804">
    <property type="entry name" value="NTP_transf_3"/>
    <property type="match status" value="1"/>
</dbReference>
<dbReference type="GO" id="GO:0016779">
    <property type="term" value="F:nucleotidyltransferase activity"/>
    <property type="evidence" value="ECO:0007669"/>
    <property type="project" value="UniProtKB-KW"/>
</dbReference>
<dbReference type="InterPro" id="IPR050065">
    <property type="entry name" value="GlmU-like"/>
</dbReference>
<reference evidence="4" key="1">
    <citation type="submission" date="2020-05" db="EMBL/GenBank/DDBJ databases">
        <authorList>
            <person name="Chiriac C."/>
            <person name="Salcher M."/>
            <person name="Ghai R."/>
            <person name="Kavagutti S V."/>
        </authorList>
    </citation>
    <scope>NUCLEOTIDE SEQUENCE</scope>
</reference>
<dbReference type="InterPro" id="IPR025877">
    <property type="entry name" value="MobA-like_NTP_Trfase"/>
</dbReference>
<evidence type="ECO:0000256" key="1">
    <source>
        <dbReference type="ARBA" id="ARBA00022679"/>
    </source>
</evidence>
<feature type="domain" description="MobA-like NTP transferase" evidence="3">
    <location>
        <begin position="7"/>
        <end position="140"/>
    </location>
</feature>
<evidence type="ECO:0000256" key="2">
    <source>
        <dbReference type="ARBA" id="ARBA00022695"/>
    </source>
</evidence>
<evidence type="ECO:0000313" key="4">
    <source>
        <dbReference type="EMBL" id="CAB4836861.1"/>
    </source>
</evidence>
<sequence length="279" mass="30062">MSDLAIVIMAAGLGSRFGGTKQLVDVGPNGEVFFDFAIADSIAAGADRVVLIVRREFADTVEEHVRSMHGDIDLHLVCQDETNAPTRKKPWGTAHAILAAKGAVDRPFIVVNADDYYGVESYQLVADELREAGESTVVLAAFELCRTLPNEGSVSRGVCAADGQVLTKLVETHGIERNTDGIIVSADPPGTLTDLTPVSMNMWGFRVSIFDHLERMWAEFLDAQRDTEKTEFLLPSVVAELMGAGLLEVKVVPVASDWIGVTNPADLDPARAALADLRS</sequence>
<dbReference type="PANTHER" id="PTHR43584:SF8">
    <property type="entry name" value="N-ACETYLMURAMATE ALPHA-1-PHOSPHATE URIDYLYLTRANSFERASE"/>
    <property type="match status" value="1"/>
</dbReference>
<accession>A0A6J7AV10</accession>
<gene>
    <name evidence="4" type="ORF">UFOPK3139_03306</name>
</gene>
<protein>
    <submittedName>
        <fullName evidence="4">Unannotated protein</fullName>
    </submittedName>
</protein>
<keyword evidence="2" id="KW-0548">Nucleotidyltransferase</keyword>
<dbReference type="AlphaFoldDB" id="A0A6J7AV10"/>
<name>A0A6J7AV10_9ZZZZ</name>
<dbReference type="InterPro" id="IPR029044">
    <property type="entry name" value="Nucleotide-diphossugar_trans"/>
</dbReference>
<dbReference type="SUPFAM" id="SSF53448">
    <property type="entry name" value="Nucleotide-diphospho-sugar transferases"/>
    <property type="match status" value="1"/>
</dbReference>